<proteinExistence type="predicted"/>
<feature type="compositionally biased region" description="Low complexity" evidence="2">
    <location>
        <begin position="87"/>
        <end position="102"/>
    </location>
</feature>
<dbReference type="Proteomes" id="UP001295684">
    <property type="component" value="Unassembled WGS sequence"/>
</dbReference>
<name>A0AAD2D8N7_EUPCR</name>
<keyword evidence="1" id="KW-0175">Coiled coil</keyword>
<feature type="compositionally biased region" description="Basic and acidic residues" evidence="2">
    <location>
        <begin position="532"/>
        <end position="545"/>
    </location>
</feature>
<evidence type="ECO:0000256" key="1">
    <source>
        <dbReference type="SAM" id="Coils"/>
    </source>
</evidence>
<dbReference type="PANTHER" id="PTHR32215">
    <property type="entry name" value="CILIA- AND FLAGELLA-ASSOCIATED PROTEIN 57"/>
    <property type="match status" value="1"/>
</dbReference>
<comment type="caution">
    <text evidence="3">The sequence shown here is derived from an EMBL/GenBank/DDBJ whole genome shotgun (WGS) entry which is preliminary data.</text>
</comment>
<feature type="coiled-coil region" evidence="1">
    <location>
        <begin position="227"/>
        <end position="275"/>
    </location>
</feature>
<feature type="compositionally biased region" description="Basic and acidic residues" evidence="2">
    <location>
        <begin position="195"/>
        <end position="210"/>
    </location>
</feature>
<dbReference type="InterPro" id="IPR052993">
    <property type="entry name" value="CFA-57"/>
</dbReference>
<feature type="coiled-coil region" evidence="1">
    <location>
        <begin position="635"/>
        <end position="693"/>
    </location>
</feature>
<protein>
    <submittedName>
        <fullName evidence="3">Uncharacterized protein</fullName>
    </submittedName>
</protein>
<feature type="region of interest" description="Disordered" evidence="2">
    <location>
        <begin position="195"/>
        <end position="223"/>
    </location>
</feature>
<feature type="region of interest" description="Disordered" evidence="2">
    <location>
        <begin position="1"/>
        <end position="113"/>
    </location>
</feature>
<sequence length="699" mass="80646">MLSLSTTKRKKPEQKDCSSSTRTGITREKKADLTVNKTAAPKKLKNGSTKDLLNTRKSFEYKGSMTQRKTKSRTSELYNSSLKSPRKSTQQKLQKSPKPQKSMKVEKKFENEESTEIVPFPSFKGGEESRVQTLHSDMDCVHNSPDFKINLTDKSNTIIKDSNKSLKMDSIEEEKFGNITTKDSNFIHIGSTEISPHESFSREPEGRIRPAPEVTCSPQEEEDREKAITLQIELAEKTNENNRLHDQNKSLQQQMAQYEEMLSKMNHEYEKILSEKLKDSLRSTESEKQILSLTQQLTNIENTTEHRISSLDSQLKEAQRDLEVKNQVIETSKKTISDLEAEITANLNQSLHINKNEVELRQKIDEQNTKIVKLEAIIRENKEQFYIINTENANLKSDIQSLTSLEKALRSENSSLTEQRQELENTLQMVKGKISQDSLKLRKYDSEIEAMNRQIMRMQNSINLSNREVEDLQSESNMLKQTINNKEKENILLKKALDMKCMELKTTQQNLNRSNSLLEAHKSKPEYYGPDQNEKEHNSSMRMDRTPQCSSFYRKAHNKNSIESMLSPYASPISSFRKQNQSFRSNLSNSSFAARDISAPPQPLKPLTPMKASNEHYRETSPISESFTGIDDGSYEFVHSQLKSMTLEKKRLENEYSRLPIVIDKSPSIKRRKEFLENQLTLLEKNIDSYTVRLRELNS</sequence>
<accession>A0AAD2D8N7</accession>
<evidence type="ECO:0000313" key="4">
    <source>
        <dbReference type="Proteomes" id="UP001295684"/>
    </source>
</evidence>
<organism evidence="3 4">
    <name type="scientific">Euplotes crassus</name>
    <dbReference type="NCBI Taxonomy" id="5936"/>
    <lineage>
        <taxon>Eukaryota</taxon>
        <taxon>Sar</taxon>
        <taxon>Alveolata</taxon>
        <taxon>Ciliophora</taxon>
        <taxon>Intramacronucleata</taxon>
        <taxon>Spirotrichea</taxon>
        <taxon>Hypotrichia</taxon>
        <taxon>Euplotida</taxon>
        <taxon>Euplotidae</taxon>
        <taxon>Moneuplotes</taxon>
    </lineage>
</organism>
<feature type="region of interest" description="Disordered" evidence="2">
    <location>
        <begin position="521"/>
        <end position="545"/>
    </location>
</feature>
<keyword evidence="4" id="KW-1185">Reference proteome</keyword>
<dbReference type="PANTHER" id="PTHR32215:SF0">
    <property type="entry name" value="CILIA- AND FLAGELLA-ASSOCIATED PROTEIN 57"/>
    <property type="match status" value="1"/>
</dbReference>
<evidence type="ECO:0000256" key="2">
    <source>
        <dbReference type="SAM" id="MobiDB-lite"/>
    </source>
</evidence>
<evidence type="ECO:0000313" key="3">
    <source>
        <dbReference type="EMBL" id="CAI2384967.1"/>
    </source>
</evidence>
<gene>
    <name evidence="3" type="ORF">ECRASSUSDP1_LOCUS26507</name>
</gene>
<dbReference type="AlphaFoldDB" id="A0AAD2D8N7"/>
<dbReference type="EMBL" id="CAMPGE010027325">
    <property type="protein sequence ID" value="CAI2384967.1"/>
    <property type="molecule type" value="Genomic_DNA"/>
</dbReference>
<reference evidence="3" key="1">
    <citation type="submission" date="2023-07" db="EMBL/GenBank/DDBJ databases">
        <authorList>
            <consortium name="AG Swart"/>
            <person name="Singh M."/>
            <person name="Singh A."/>
            <person name="Seah K."/>
            <person name="Emmerich C."/>
        </authorList>
    </citation>
    <scope>NUCLEOTIDE SEQUENCE</scope>
    <source>
        <strain evidence="3">DP1</strain>
    </source>
</reference>